<comment type="caution">
    <text evidence="6">The sequence shown here is derived from an EMBL/GenBank/DDBJ whole genome shotgun (WGS) entry which is preliminary data.</text>
</comment>
<accession>A0A8J6JDU5</accession>
<name>A0A8J6JDU5_9FIRM</name>
<protein>
    <submittedName>
        <fullName evidence="6">Molybdopterin-dependent oxidoreductase</fullName>
    </submittedName>
</protein>
<dbReference type="Pfam" id="PF01568">
    <property type="entry name" value="Molydop_binding"/>
    <property type="match status" value="1"/>
</dbReference>
<proteinExistence type="inferred from homology"/>
<dbReference type="InterPro" id="IPR050612">
    <property type="entry name" value="Prok_Mopterin_Oxidored"/>
</dbReference>
<keyword evidence="4" id="KW-0411">Iron-sulfur</keyword>
<dbReference type="SUPFAM" id="SSF53706">
    <property type="entry name" value="Formate dehydrogenase/DMSO reductase, domains 1-3"/>
    <property type="match status" value="1"/>
</dbReference>
<dbReference type="SUPFAM" id="SSF50692">
    <property type="entry name" value="ADC-like"/>
    <property type="match status" value="1"/>
</dbReference>
<dbReference type="InterPro" id="IPR009010">
    <property type="entry name" value="Asp_de-COase-like_dom_sf"/>
</dbReference>
<dbReference type="EMBL" id="JACOPP010000003">
    <property type="protein sequence ID" value="MBC5732854.1"/>
    <property type="molecule type" value="Genomic_DNA"/>
</dbReference>
<dbReference type="InterPro" id="IPR006656">
    <property type="entry name" value="Mopterin_OxRdtase"/>
</dbReference>
<dbReference type="AlphaFoldDB" id="A0A8J6JDU5"/>
<dbReference type="Gene3D" id="2.20.25.90">
    <property type="entry name" value="ADC-like domains"/>
    <property type="match status" value="1"/>
</dbReference>
<comment type="similarity">
    <text evidence="1">Belongs to the prokaryotic molybdopterin-containing oxidoreductase family.</text>
</comment>
<organism evidence="6 7">
    <name type="scientific">Lawsonibacter hominis</name>
    <dbReference type="NCBI Taxonomy" id="2763053"/>
    <lineage>
        <taxon>Bacteria</taxon>
        <taxon>Bacillati</taxon>
        <taxon>Bacillota</taxon>
        <taxon>Clostridia</taxon>
        <taxon>Eubacteriales</taxon>
        <taxon>Oscillospiraceae</taxon>
        <taxon>Lawsonibacter</taxon>
    </lineage>
</organism>
<keyword evidence="7" id="KW-1185">Reference proteome</keyword>
<dbReference type="Pfam" id="PF00384">
    <property type="entry name" value="Molybdopterin"/>
    <property type="match status" value="1"/>
</dbReference>
<dbReference type="GO" id="GO:0016491">
    <property type="term" value="F:oxidoreductase activity"/>
    <property type="evidence" value="ECO:0007669"/>
    <property type="project" value="InterPro"/>
</dbReference>
<evidence type="ECO:0000259" key="5">
    <source>
        <dbReference type="PROSITE" id="PS51669"/>
    </source>
</evidence>
<dbReference type="GO" id="GO:0046872">
    <property type="term" value="F:metal ion binding"/>
    <property type="evidence" value="ECO:0007669"/>
    <property type="project" value="UniProtKB-KW"/>
</dbReference>
<dbReference type="PROSITE" id="PS51669">
    <property type="entry name" value="4FE4S_MOW_BIS_MGD"/>
    <property type="match status" value="1"/>
</dbReference>
<dbReference type="Pfam" id="PF04879">
    <property type="entry name" value="Molybdop_Fe4S4"/>
    <property type="match status" value="1"/>
</dbReference>
<dbReference type="Gene3D" id="2.40.40.20">
    <property type="match status" value="1"/>
</dbReference>
<dbReference type="InterPro" id="IPR006963">
    <property type="entry name" value="Mopterin_OxRdtase_4Fe-4S_dom"/>
</dbReference>
<dbReference type="Gene3D" id="3.40.50.740">
    <property type="match status" value="1"/>
</dbReference>
<evidence type="ECO:0000256" key="2">
    <source>
        <dbReference type="ARBA" id="ARBA00022723"/>
    </source>
</evidence>
<dbReference type="InterPro" id="IPR006657">
    <property type="entry name" value="MoPterin_dinucl-bd_dom"/>
</dbReference>
<dbReference type="RefSeq" id="WP_186906752.1">
    <property type="nucleotide sequence ID" value="NZ_JACOPP010000003.1"/>
</dbReference>
<dbReference type="Proteomes" id="UP000661435">
    <property type="component" value="Unassembled WGS sequence"/>
</dbReference>
<keyword evidence="2" id="KW-0479">Metal-binding</keyword>
<evidence type="ECO:0000313" key="6">
    <source>
        <dbReference type="EMBL" id="MBC5732854.1"/>
    </source>
</evidence>
<feature type="domain" description="4Fe-4S Mo/W bis-MGD-type" evidence="5">
    <location>
        <begin position="19"/>
        <end position="77"/>
    </location>
</feature>
<reference evidence="6" key="1">
    <citation type="submission" date="2020-08" db="EMBL/GenBank/DDBJ databases">
        <title>Genome public.</title>
        <authorList>
            <person name="Liu C."/>
            <person name="Sun Q."/>
        </authorList>
    </citation>
    <scope>NUCLEOTIDE SEQUENCE</scope>
    <source>
        <strain evidence="6">NSJ-51</strain>
    </source>
</reference>
<sequence length="711" mass="80102">MTELERLQEAKIPCKETGIEVKHTFCSVCEPLFHCGIDAYVKDGRVVKIEGTPDYPVSNGNLCPKGHANRQYIYRADRIQTPLRRTGPRGSGQFEEISWEEAYREIAARLKQLKAAYGPESVLFYSGYAKWYRSFLQRLAHSFGSPNFGSESSTCHMATVEAWKDMVGTFSAYDVQNAATFMAWAVNPYHSKPTQLRQLYEVKERGQKIVVIDPRVTPMTTKLADLHLRIRPGTDGALALGMGKLIIDNGWVDRDYVEHHVHGFEAYAGYVRQFDLKRVCEITGLAAKDVERATEWYATNKPSCISQSGAPIVHHRNGYQTFRAIMSLSAITGNYDVKGGNFPIGETYSHQWAGFQTREHEFTHATKPKDAPPRIGDRRFPLWEHFMDEGQMTDLTRQIREGTPYPVKAVMAFGLNHRMFPEPHKILEAVDELEFVMSAELFMTDMCRHSDIVLPVCTSFEREEFKVYPGGFATYIKPVIAPLYSARPDSTIIKELADVLDLDDPLLRSGYENCVRWMLSDCALSLDDCIREDRPVRVPDARPYEPGAYTARGYDTPTGKFELYSTSIERYAPGLSPLPTYTPPWDRAEPEEYPMVLSVGARLPFALHSRMHEVPWTRSLRPDPMADLNDGDAAALGVGEGDWITIESTAGTLAVRANPTARILPGCLQMYHGYREADANELVGSVHLDPYSGYPGYNCVRCRIRKGGGKA</sequence>
<evidence type="ECO:0000313" key="7">
    <source>
        <dbReference type="Proteomes" id="UP000661435"/>
    </source>
</evidence>
<gene>
    <name evidence="6" type="ORF">H8S57_03805</name>
</gene>
<keyword evidence="3" id="KW-0408">Iron</keyword>
<dbReference type="PANTHER" id="PTHR43742:SF6">
    <property type="entry name" value="OXIDOREDUCTASE YYAE-RELATED"/>
    <property type="match status" value="1"/>
</dbReference>
<dbReference type="GO" id="GO:0051536">
    <property type="term" value="F:iron-sulfur cluster binding"/>
    <property type="evidence" value="ECO:0007669"/>
    <property type="project" value="UniProtKB-KW"/>
</dbReference>
<dbReference type="PANTHER" id="PTHR43742">
    <property type="entry name" value="TRIMETHYLAMINE-N-OXIDE REDUCTASE"/>
    <property type="match status" value="1"/>
</dbReference>
<evidence type="ECO:0000256" key="3">
    <source>
        <dbReference type="ARBA" id="ARBA00023004"/>
    </source>
</evidence>
<dbReference type="GO" id="GO:0043546">
    <property type="term" value="F:molybdopterin cofactor binding"/>
    <property type="evidence" value="ECO:0007669"/>
    <property type="project" value="InterPro"/>
</dbReference>
<dbReference type="SMART" id="SM00926">
    <property type="entry name" value="Molybdop_Fe4S4"/>
    <property type="match status" value="1"/>
</dbReference>
<evidence type="ECO:0000256" key="4">
    <source>
        <dbReference type="ARBA" id="ARBA00023014"/>
    </source>
</evidence>
<dbReference type="Gene3D" id="3.40.228.10">
    <property type="entry name" value="Dimethylsulfoxide Reductase, domain 2"/>
    <property type="match status" value="1"/>
</dbReference>
<evidence type="ECO:0000256" key="1">
    <source>
        <dbReference type="ARBA" id="ARBA00010312"/>
    </source>
</evidence>